<keyword evidence="3" id="KW-1185">Reference proteome</keyword>
<proteinExistence type="predicted"/>
<feature type="non-terminal residue" evidence="2">
    <location>
        <position position="1"/>
    </location>
</feature>
<comment type="caution">
    <text evidence="2">The sequence shown here is derived from an EMBL/GenBank/DDBJ whole genome shotgun (WGS) entry which is preliminary data.</text>
</comment>
<evidence type="ECO:0000313" key="3">
    <source>
        <dbReference type="Proteomes" id="UP001434883"/>
    </source>
</evidence>
<name>A0ABV0QXL6_9TELE</name>
<dbReference type="Proteomes" id="UP001434883">
    <property type="component" value="Unassembled WGS sequence"/>
</dbReference>
<feature type="region of interest" description="Disordered" evidence="1">
    <location>
        <begin position="1"/>
        <end position="79"/>
    </location>
</feature>
<dbReference type="EMBL" id="JAHRIN010025733">
    <property type="protein sequence ID" value="MEQ2200128.1"/>
    <property type="molecule type" value="Genomic_DNA"/>
</dbReference>
<organism evidence="2 3">
    <name type="scientific">Xenoophorus captivus</name>
    <dbReference type="NCBI Taxonomy" id="1517983"/>
    <lineage>
        <taxon>Eukaryota</taxon>
        <taxon>Metazoa</taxon>
        <taxon>Chordata</taxon>
        <taxon>Craniata</taxon>
        <taxon>Vertebrata</taxon>
        <taxon>Euteleostomi</taxon>
        <taxon>Actinopterygii</taxon>
        <taxon>Neopterygii</taxon>
        <taxon>Teleostei</taxon>
        <taxon>Neoteleostei</taxon>
        <taxon>Acanthomorphata</taxon>
        <taxon>Ovalentaria</taxon>
        <taxon>Atherinomorphae</taxon>
        <taxon>Cyprinodontiformes</taxon>
        <taxon>Goodeidae</taxon>
        <taxon>Xenoophorus</taxon>
    </lineage>
</organism>
<reference evidence="2 3" key="1">
    <citation type="submission" date="2021-06" db="EMBL/GenBank/DDBJ databases">
        <authorList>
            <person name="Palmer J.M."/>
        </authorList>
    </citation>
    <scope>NUCLEOTIDE SEQUENCE [LARGE SCALE GENOMIC DNA]</scope>
    <source>
        <strain evidence="2 3">XC_2019</strain>
        <tissue evidence="2">Muscle</tissue>
    </source>
</reference>
<evidence type="ECO:0000313" key="2">
    <source>
        <dbReference type="EMBL" id="MEQ2200128.1"/>
    </source>
</evidence>
<sequence>STAGQAEVCGQCSWKDSPLQVESSSGGRKSTGPLHAMASSGSVCSAERSQLQDSSESDSETEGGPARLAGVEPSPGSFARTQVIHSGHFMVSSPHSDSAARRRKSGGSLRYDFDTVNRTWCQTYRYHSGSLSIDPTLTRLFECMSLAYRWVLQAGHGTG</sequence>
<evidence type="ECO:0000256" key="1">
    <source>
        <dbReference type="SAM" id="MobiDB-lite"/>
    </source>
</evidence>
<accession>A0ABV0QXL6</accession>
<gene>
    <name evidence="2" type="ORF">XENOCAPTIV_023179</name>
</gene>
<protein>
    <submittedName>
        <fullName evidence="2">Uncharacterized protein</fullName>
    </submittedName>
</protein>